<sequence length="266" mass="30080">MKKEKVPPETPREYNGGDYLPKLVYEIVDRLRLPQTTCNKLVYFGGHLDCNGSDGAHSDGLNCNKICVKDGYKGVCMDGSLKPMAKDCLILSVGIGNEFSFDNAMARYGCQIYSVDFTMKNWTHFAYAPNQHFLSLGISHSNTEGLALVYEHEGKNQTLRTSMLTLASLLQVLDVRTRIISYLKLDIENDEWEVLEHVLKITPWVLKSVRQLAFEVHLEDILQLNYDIERALPKVVRIRKVLQGLEVRPPAFASFTAGKTPKPTFP</sequence>
<feature type="domain" description="Methyltransferase" evidence="1">
    <location>
        <begin position="69"/>
        <end position="217"/>
    </location>
</feature>
<accession>A0AAN8X2C9</accession>
<evidence type="ECO:0000259" key="1">
    <source>
        <dbReference type="Pfam" id="PF13383"/>
    </source>
</evidence>
<dbReference type="AlphaFoldDB" id="A0AAN8X2C9"/>
<dbReference type="EMBL" id="JAXCGZ010009573">
    <property type="protein sequence ID" value="KAK7076695.1"/>
    <property type="molecule type" value="Genomic_DNA"/>
</dbReference>
<dbReference type="Pfam" id="PF13383">
    <property type="entry name" value="Methyltransf_22"/>
    <property type="match status" value="1"/>
</dbReference>
<keyword evidence="3" id="KW-1185">Reference proteome</keyword>
<gene>
    <name evidence="2" type="ORF">SK128_000477</name>
</gene>
<dbReference type="InterPro" id="IPR026913">
    <property type="entry name" value="METTL24"/>
</dbReference>
<dbReference type="PANTHER" id="PTHR32026:SF10">
    <property type="entry name" value="METHYLTRANSFERASE-LIKE PROTEIN 24-RELATED"/>
    <property type="match status" value="1"/>
</dbReference>
<protein>
    <recommendedName>
        <fullName evidence="1">Methyltransferase domain-containing protein</fullName>
    </recommendedName>
</protein>
<evidence type="ECO:0000313" key="2">
    <source>
        <dbReference type="EMBL" id="KAK7076695.1"/>
    </source>
</evidence>
<organism evidence="2 3">
    <name type="scientific">Halocaridina rubra</name>
    <name type="common">Hawaiian red shrimp</name>
    <dbReference type="NCBI Taxonomy" id="373956"/>
    <lineage>
        <taxon>Eukaryota</taxon>
        <taxon>Metazoa</taxon>
        <taxon>Ecdysozoa</taxon>
        <taxon>Arthropoda</taxon>
        <taxon>Crustacea</taxon>
        <taxon>Multicrustacea</taxon>
        <taxon>Malacostraca</taxon>
        <taxon>Eumalacostraca</taxon>
        <taxon>Eucarida</taxon>
        <taxon>Decapoda</taxon>
        <taxon>Pleocyemata</taxon>
        <taxon>Caridea</taxon>
        <taxon>Atyoidea</taxon>
        <taxon>Atyidae</taxon>
        <taxon>Halocaridina</taxon>
    </lineage>
</organism>
<comment type="caution">
    <text evidence="2">The sequence shown here is derived from an EMBL/GenBank/DDBJ whole genome shotgun (WGS) entry which is preliminary data.</text>
</comment>
<dbReference type="InterPro" id="IPR025714">
    <property type="entry name" value="Methyltranfer_dom"/>
</dbReference>
<proteinExistence type="predicted"/>
<evidence type="ECO:0000313" key="3">
    <source>
        <dbReference type="Proteomes" id="UP001381693"/>
    </source>
</evidence>
<dbReference type="PANTHER" id="PTHR32026">
    <property type="entry name" value="METHYLTRANSFERASE-LIKE PROTEIN 24"/>
    <property type="match status" value="1"/>
</dbReference>
<dbReference type="Proteomes" id="UP001381693">
    <property type="component" value="Unassembled WGS sequence"/>
</dbReference>
<name>A0AAN8X2C9_HALRR</name>
<reference evidence="2 3" key="1">
    <citation type="submission" date="2023-11" db="EMBL/GenBank/DDBJ databases">
        <title>Halocaridina rubra genome assembly.</title>
        <authorList>
            <person name="Smith C."/>
        </authorList>
    </citation>
    <scope>NUCLEOTIDE SEQUENCE [LARGE SCALE GENOMIC DNA]</scope>
    <source>
        <strain evidence="2">EP-1</strain>
        <tissue evidence="2">Whole</tissue>
    </source>
</reference>